<keyword evidence="5 10" id="KW-0812">Transmembrane</keyword>
<evidence type="ECO:0000256" key="2">
    <source>
        <dbReference type="ARBA" id="ARBA00022448"/>
    </source>
</evidence>
<feature type="domain" description="Tripartite ATP-independent periplasmic transporters DctQ component" evidence="11">
    <location>
        <begin position="23"/>
        <end position="153"/>
    </location>
</feature>
<keyword evidence="13" id="KW-1185">Reference proteome</keyword>
<feature type="transmembrane region" description="Helical" evidence="10">
    <location>
        <begin position="86"/>
        <end position="108"/>
    </location>
</feature>
<dbReference type="GO" id="GO:0022857">
    <property type="term" value="F:transmembrane transporter activity"/>
    <property type="evidence" value="ECO:0007669"/>
    <property type="project" value="TreeGrafter"/>
</dbReference>
<dbReference type="Proteomes" id="UP000218598">
    <property type="component" value="Unassembled WGS sequence"/>
</dbReference>
<evidence type="ECO:0000256" key="7">
    <source>
        <dbReference type="ARBA" id="ARBA00023136"/>
    </source>
</evidence>
<feature type="region of interest" description="Disordered" evidence="9">
    <location>
        <begin position="162"/>
        <end position="207"/>
    </location>
</feature>
<dbReference type="GO" id="GO:0015740">
    <property type="term" value="P:C4-dicarboxylate transport"/>
    <property type="evidence" value="ECO:0007669"/>
    <property type="project" value="TreeGrafter"/>
</dbReference>
<dbReference type="PANTHER" id="PTHR35011:SF2">
    <property type="entry name" value="2,3-DIKETO-L-GULONATE TRAP TRANSPORTER SMALL PERMEASE PROTEIN YIAM"/>
    <property type="match status" value="1"/>
</dbReference>
<name>A0A2A3YL63_9MICO</name>
<evidence type="ECO:0000256" key="10">
    <source>
        <dbReference type="SAM" id="Phobius"/>
    </source>
</evidence>
<evidence type="ECO:0000313" key="12">
    <source>
        <dbReference type="EMBL" id="PCC40054.1"/>
    </source>
</evidence>
<dbReference type="RefSeq" id="WP_096163837.1">
    <property type="nucleotide sequence ID" value="NZ_JBQQGT010000001.1"/>
</dbReference>
<dbReference type="AlphaFoldDB" id="A0A2A3YL63"/>
<keyword evidence="7 10" id="KW-0472">Membrane</keyword>
<proteinExistence type="inferred from homology"/>
<evidence type="ECO:0000256" key="3">
    <source>
        <dbReference type="ARBA" id="ARBA00022475"/>
    </source>
</evidence>
<keyword evidence="3" id="KW-1003">Cell membrane</keyword>
<dbReference type="InterPro" id="IPR007387">
    <property type="entry name" value="TRAP_DctQ"/>
</dbReference>
<dbReference type="GeneID" id="95326454"/>
<evidence type="ECO:0000256" key="6">
    <source>
        <dbReference type="ARBA" id="ARBA00022989"/>
    </source>
</evidence>
<evidence type="ECO:0000256" key="8">
    <source>
        <dbReference type="ARBA" id="ARBA00038436"/>
    </source>
</evidence>
<dbReference type="OrthoDB" id="2085311at2"/>
<protein>
    <recommendedName>
        <fullName evidence="11">Tripartite ATP-independent periplasmic transporters DctQ component domain-containing protein</fullName>
    </recommendedName>
</protein>
<keyword evidence="4" id="KW-0997">Cell inner membrane</keyword>
<comment type="subcellular location">
    <subcellularLocation>
        <location evidence="1">Cell inner membrane</location>
        <topology evidence="1">Multi-pass membrane protein</topology>
    </subcellularLocation>
</comment>
<evidence type="ECO:0000256" key="9">
    <source>
        <dbReference type="SAM" id="MobiDB-lite"/>
    </source>
</evidence>
<feature type="transmembrane region" description="Helical" evidence="10">
    <location>
        <begin position="12"/>
        <end position="32"/>
    </location>
</feature>
<organism evidence="12 13">
    <name type="scientific">Brachybacterium alimentarium</name>
    <dbReference type="NCBI Taxonomy" id="47845"/>
    <lineage>
        <taxon>Bacteria</taxon>
        <taxon>Bacillati</taxon>
        <taxon>Actinomycetota</taxon>
        <taxon>Actinomycetes</taxon>
        <taxon>Micrococcales</taxon>
        <taxon>Dermabacteraceae</taxon>
        <taxon>Brachybacterium</taxon>
    </lineage>
</organism>
<evidence type="ECO:0000256" key="5">
    <source>
        <dbReference type="ARBA" id="ARBA00022692"/>
    </source>
</evidence>
<accession>A0A2A3YL63</accession>
<dbReference type="EMBL" id="NRGR01000008">
    <property type="protein sequence ID" value="PCC40054.1"/>
    <property type="molecule type" value="Genomic_DNA"/>
</dbReference>
<feature type="transmembrane region" description="Helical" evidence="10">
    <location>
        <begin position="128"/>
        <end position="145"/>
    </location>
</feature>
<gene>
    <name evidence="12" type="ORF">CIK66_05260</name>
</gene>
<sequence>MSTLRHGLLSALKVLCIALFSVLVVVVVWQVFTRQVLGAPSPWTTVTAQYMFVWLSLFAATLVFGERGHIAVDVVAQRAPGVSRHVLIVLVQICIIAFAVLVMVWGGLRGMSMSWDQVIPGFPFTVGHMYLALPVTGVMIGWLALEDLLLALRGDELAPLEQTDDEAAESSGAAAAAAVVHEQGADAHPVERSSDGSGTLPDTEKER</sequence>
<evidence type="ECO:0000259" key="11">
    <source>
        <dbReference type="Pfam" id="PF04290"/>
    </source>
</evidence>
<feature type="compositionally biased region" description="Basic and acidic residues" evidence="9">
    <location>
        <begin position="183"/>
        <end position="194"/>
    </location>
</feature>
<dbReference type="GO" id="GO:0005886">
    <property type="term" value="C:plasma membrane"/>
    <property type="evidence" value="ECO:0007669"/>
    <property type="project" value="UniProtKB-SubCell"/>
</dbReference>
<dbReference type="PANTHER" id="PTHR35011">
    <property type="entry name" value="2,3-DIKETO-L-GULONATE TRAP TRANSPORTER SMALL PERMEASE PROTEIN YIAM"/>
    <property type="match status" value="1"/>
</dbReference>
<feature type="transmembrane region" description="Helical" evidence="10">
    <location>
        <begin position="47"/>
        <end position="65"/>
    </location>
</feature>
<evidence type="ECO:0000256" key="4">
    <source>
        <dbReference type="ARBA" id="ARBA00022519"/>
    </source>
</evidence>
<comment type="similarity">
    <text evidence="8">Belongs to the TRAP transporter small permease family.</text>
</comment>
<evidence type="ECO:0000313" key="13">
    <source>
        <dbReference type="Proteomes" id="UP000218598"/>
    </source>
</evidence>
<dbReference type="InterPro" id="IPR055348">
    <property type="entry name" value="DctQ"/>
</dbReference>
<keyword evidence="2" id="KW-0813">Transport</keyword>
<evidence type="ECO:0000256" key="1">
    <source>
        <dbReference type="ARBA" id="ARBA00004429"/>
    </source>
</evidence>
<dbReference type="Pfam" id="PF04290">
    <property type="entry name" value="DctQ"/>
    <property type="match status" value="1"/>
</dbReference>
<keyword evidence="6 10" id="KW-1133">Transmembrane helix</keyword>
<comment type="caution">
    <text evidence="12">The sequence shown here is derived from an EMBL/GenBank/DDBJ whole genome shotgun (WGS) entry which is preliminary data.</text>
</comment>
<feature type="compositionally biased region" description="Low complexity" evidence="9">
    <location>
        <begin position="169"/>
        <end position="182"/>
    </location>
</feature>
<reference evidence="12 13" key="1">
    <citation type="journal article" date="2017" name="Elife">
        <title>Extensive horizontal gene transfer in cheese-associated bacteria.</title>
        <authorList>
            <person name="Bonham K.S."/>
            <person name="Wolfe B.E."/>
            <person name="Dutton R.J."/>
        </authorList>
    </citation>
    <scope>NUCLEOTIDE SEQUENCE [LARGE SCALE GENOMIC DNA]</scope>
    <source>
        <strain evidence="12 13">341_9</strain>
    </source>
</reference>